<dbReference type="GO" id="GO:0004252">
    <property type="term" value="F:serine-type endopeptidase activity"/>
    <property type="evidence" value="ECO:0007669"/>
    <property type="project" value="InterPro"/>
</dbReference>
<evidence type="ECO:0000256" key="3">
    <source>
        <dbReference type="ARBA" id="ARBA00023180"/>
    </source>
</evidence>
<dbReference type="PROSITE" id="PS00708">
    <property type="entry name" value="PRO_ENDOPEP_SER"/>
    <property type="match status" value="1"/>
</dbReference>
<keyword evidence="7" id="KW-1185">Reference proteome</keyword>
<organism evidence="6 7">
    <name type="scientific">Algibacter luteus</name>
    <dbReference type="NCBI Taxonomy" id="1178825"/>
    <lineage>
        <taxon>Bacteria</taxon>
        <taxon>Pseudomonadati</taxon>
        <taxon>Bacteroidota</taxon>
        <taxon>Flavobacteriia</taxon>
        <taxon>Flavobacteriales</taxon>
        <taxon>Flavobacteriaceae</taxon>
        <taxon>Algibacter</taxon>
    </lineage>
</organism>
<dbReference type="FunFam" id="3.40.50.1820:FF:000003">
    <property type="entry name" value="Dipeptidyl peptidase 4"/>
    <property type="match status" value="1"/>
</dbReference>
<dbReference type="PANTHER" id="PTHR11731">
    <property type="entry name" value="PROTEASE FAMILY S9B,C DIPEPTIDYL-PEPTIDASE IV-RELATED"/>
    <property type="match status" value="1"/>
</dbReference>
<evidence type="ECO:0000256" key="1">
    <source>
        <dbReference type="ARBA" id="ARBA00022670"/>
    </source>
</evidence>
<dbReference type="AlphaFoldDB" id="A0A1M6G4T0"/>
<dbReference type="Gene3D" id="3.40.50.1820">
    <property type="entry name" value="alpha/beta hydrolase"/>
    <property type="match status" value="1"/>
</dbReference>
<dbReference type="Pfam" id="PF00326">
    <property type="entry name" value="Peptidase_S9"/>
    <property type="match status" value="1"/>
</dbReference>
<gene>
    <name evidence="6" type="ORF">SAMN05216261_2605</name>
</gene>
<dbReference type="OrthoDB" id="9812921at2"/>
<dbReference type="Pfam" id="PF00930">
    <property type="entry name" value="DPPIV_N"/>
    <property type="match status" value="1"/>
</dbReference>
<evidence type="ECO:0000313" key="7">
    <source>
        <dbReference type="Proteomes" id="UP000184396"/>
    </source>
</evidence>
<accession>A0A1M6G4T0</accession>
<sequence>MKHIKFSYFVCIFITTFLSAQTKEITLEDIWKDGTFRTERMDVLHSMQNGQQYSVLNFDRDSRSTSIDIYDYKTLKKVKTLVSSENLEDIPYFTDYTFSNNEQKVILATNEKAIYRRSALGNYYVYNVKDASLDLISEDKIQEPTFSPDGNKVAFAKDNNLYVKNLESGAITQITTDGEKNKVINGITDWVYEEEFSFVRAFDWNADSNKIAFIRFDETQVPEFSMDVYGTELYQTQHVFKYPKAGEANALVSLHIFDLTSKNTEEVKLDKAYEDFYIPRIKWTNSPDVLSAQYMNRHQNELDLWMINAKTNNSKLVLAETDKAYVDVTDNLTFLKDNSFIWTSEKDGFNHIYHYDKNGNLINQLTKGNWEVTNYYGYDEKNNTIFYQSVENGSINRDVYSISLNGRNKKRLTKSDGTNSASFSADFSFFINTFSSATTPPEYTLNSSVSGNLIKSIKDNDKLAQTLSEYKTSKKEFSTIQINGNDLNMWMIKPADFDASKTYPLLMYQYSGPGSQQVANRWNGANDYWYQHLAQQGYIIACIDGRGTGFKGADFKKVTQNELGKYEIEDQIAAAKQLGELEYIDADRIGIWGWSYGGFMSSNCLFKGNDVFNMAIAVAPVSSWRFYDTIYTERYMTTPQENASGYDENSPINHVDKLKGEFLLVHGSSDDNVHLQNTMRLAEALIQADKQFDWAIYPDKNHGIYGGNTRLHLYKKMTNFIHETLGDKIQKEEETKVNQVKIKG</sequence>
<keyword evidence="1" id="KW-0645">Protease</keyword>
<name>A0A1M6G4T0_9FLAO</name>
<dbReference type="SUPFAM" id="SSF53474">
    <property type="entry name" value="alpha/beta-Hydrolases"/>
    <property type="match status" value="1"/>
</dbReference>
<evidence type="ECO:0000313" key="6">
    <source>
        <dbReference type="EMBL" id="SHJ04991.1"/>
    </source>
</evidence>
<protein>
    <submittedName>
        <fullName evidence="6">Dipeptidyl-peptidase-4</fullName>
    </submittedName>
</protein>
<feature type="domain" description="Peptidase S9 prolyl oligopeptidase catalytic" evidence="4">
    <location>
        <begin position="531"/>
        <end position="727"/>
    </location>
</feature>
<proteinExistence type="predicted"/>
<dbReference type="InterPro" id="IPR050278">
    <property type="entry name" value="Serine_Prot_S9B/DPPIV"/>
</dbReference>
<dbReference type="eggNOG" id="COG1506">
    <property type="taxonomic scope" value="Bacteria"/>
</dbReference>
<dbReference type="RefSeq" id="WP_019387941.1">
    <property type="nucleotide sequence ID" value="NZ_ALIH01000008.1"/>
</dbReference>
<evidence type="ECO:0000259" key="4">
    <source>
        <dbReference type="Pfam" id="PF00326"/>
    </source>
</evidence>
<evidence type="ECO:0000259" key="5">
    <source>
        <dbReference type="Pfam" id="PF00930"/>
    </source>
</evidence>
<dbReference type="Proteomes" id="UP000184396">
    <property type="component" value="Unassembled WGS sequence"/>
</dbReference>
<dbReference type="SUPFAM" id="SSF82171">
    <property type="entry name" value="DPP6 N-terminal domain-like"/>
    <property type="match status" value="1"/>
</dbReference>
<dbReference type="InterPro" id="IPR002471">
    <property type="entry name" value="Pept_S9_AS"/>
</dbReference>
<feature type="domain" description="Dipeptidylpeptidase IV N-terminal" evidence="5">
    <location>
        <begin position="100"/>
        <end position="441"/>
    </location>
</feature>
<dbReference type="InterPro" id="IPR002469">
    <property type="entry name" value="Peptidase_S9B_N"/>
</dbReference>
<dbReference type="Gene3D" id="2.140.10.30">
    <property type="entry name" value="Dipeptidylpeptidase IV, N-terminal domain"/>
    <property type="match status" value="1"/>
</dbReference>
<dbReference type="InterPro" id="IPR029058">
    <property type="entry name" value="AB_hydrolase_fold"/>
</dbReference>
<keyword evidence="2" id="KW-0378">Hydrolase</keyword>
<dbReference type="InterPro" id="IPR001375">
    <property type="entry name" value="Peptidase_S9_cat"/>
</dbReference>
<reference evidence="6 7" key="1">
    <citation type="submission" date="2016-11" db="EMBL/GenBank/DDBJ databases">
        <authorList>
            <person name="Jaros S."/>
            <person name="Januszkiewicz K."/>
            <person name="Wedrychowicz H."/>
        </authorList>
    </citation>
    <scope>NUCLEOTIDE SEQUENCE [LARGE SCALE GENOMIC DNA]</scope>
    <source>
        <strain evidence="6 7">CGMCC 1.12213</strain>
    </source>
</reference>
<keyword evidence="3" id="KW-0325">Glycoprotein</keyword>
<dbReference type="GO" id="GO:0008239">
    <property type="term" value="F:dipeptidyl-peptidase activity"/>
    <property type="evidence" value="ECO:0007669"/>
    <property type="project" value="TreeGrafter"/>
</dbReference>
<dbReference type="PANTHER" id="PTHR11731:SF193">
    <property type="entry name" value="DIPEPTIDYL PEPTIDASE 9"/>
    <property type="match status" value="1"/>
</dbReference>
<dbReference type="eggNOG" id="COG0823">
    <property type="taxonomic scope" value="Bacteria"/>
</dbReference>
<evidence type="ECO:0000256" key="2">
    <source>
        <dbReference type="ARBA" id="ARBA00022801"/>
    </source>
</evidence>
<dbReference type="EMBL" id="FQYK01000007">
    <property type="protein sequence ID" value="SHJ04991.1"/>
    <property type="molecule type" value="Genomic_DNA"/>
</dbReference>
<dbReference type="GO" id="GO:0006508">
    <property type="term" value="P:proteolysis"/>
    <property type="evidence" value="ECO:0007669"/>
    <property type="project" value="UniProtKB-KW"/>
</dbReference>
<dbReference type="STRING" id="1178825.SAMN05216261_2605"/>